<dbReference type="OrthoDB" id="3501663at2759"/>
<dbReference type="SUPFAM" id="SSF51338">
    <property type="entry name" value="Composite domain of metallo-dependent hydrolases"/>
    <property type="match status" value="1"/>
</dbReference>
<feature type="domain" description="Amidohydrolase 3" evidence="1">
    <location>
        <begin position="65"/>
        <end position="239"/>
    </location>
</feature>
<dbReference type="AlphaFoldDB" id="A0A9N8EMH3"/>
<dbReference type="Gene3D" id="2.30.40.10">
    <property type="entry name" value="Urease, subunit C, domain 1"/>
    <property type="match status" value="1"/>
</dbReference>
<dbReference type="Gene3D" id="3.10.310.70">
    <property type="match status" value="1"/>
</dbReference>
<dbReference type="EMBL" id="CAICTM010001225">
    <property type="protein sequence ID" value="CAB9521744.1"/>
    <property type="molecule type" value="Genomic_DNA"/>
</dbReference>
<reference evidence="2" key="1">
    <citation type="submission" date="2020-06" db="EMBL/GenBank/DDBJ databases">
        <authorList>
            <consortium name="Plant Systems Biology data submission"/>
        </authorList>
    </citation>
    <scope>NUCLEOTIDE SEQUENCE</scope>
    <source>
        <strain evidence="2">D6</strain>
    </source>
</reference>
<accession>A0A9N8EMH3</accession>
<keyword evidence="3" id="KW-1185">Reference proteome</keyword>
<protein>
    <submittedName>
        <fullName evidence="2">Amidohydrolase</fullName>
    </submittedName>
</protein>
<evidence type="ECO:0000313" key="2">
    <source>
        <dbReference type="EMBL" id="CAB9521744.1"/>
    </source>
</evidence>
<evidence type="ECO:0000313" key="3">
    <source>
        <dbReference type="Proteomes" id="UP001153069"/>
    </source>
</evidence>
<dbReference type="GO" id="GO:0016810">
    <property type="term" value="F:hydrolase activity, acting on carbon-nitrogen (but not peptide) bonds"/>
    <property type="evidence" value="ECO:0007669"/>
    <property type="project" value="InterPro"/>
</dbReference>
<proteinExistence type="predicted"/>
<gene>
    <name evidence="2" type="ORF">SEMRO_1227_G254330.1</name>
</gene>
<comment type="caution">
    <text evidence="2">The sequence shown here is derived from an EMBL/GenBank/DDBJ whole genome shotgun (WGS) entry which is preliminary data.</text>
</comment>
<dbReference type="PANTHER" id="PTHR22642:SF2">
    <property type="entry name" value="PROTEIN LONG AFTER FAR-RED 3"/>
    <property type="match status" value="1"/>
</dbReference>
<dbReference type="Pfam" id="PF07969">
    <property type="entry name" value="Amidohydro_3"/>
    <property type="match status" value="1"/>
</dbReference>
<dbReference type="InterPro" id="IPR011059">
    <property type="entry name" value="Metal-dep_hydrolase_composite"/>
</dbReference>
<dbReference type="Proteomes" id="UP001153069">
    <property type="component" value="Unassembled WGS sequence"/>
</dbReference>
<dbReference type="InterPro" id="IPR013108">
    <property type="entry name" value="Amidohydro_3"/>
</dbReference>
<sequence>MQVTEQDERKADTIFINGKIFTVNPDQPWAKAVAIKKGRFVGVSTSNEEILAQFGGSNETEGGYLGNKFVMPGIIDAHIRALNGADDLANLQIQQRGDPDAMLAEIKAYADNNPNLAIIRGSAWNLGVLPNDNPHKALLDAIVPDRPVFLYSQSGHSAWLNSKALEMAGITKDSPITKNFTYSKDPGTGEPTGQVDEYAIGHVEKILPPTSPERLLPGICKIQKMLHSSGITTVKLAEGRLNWAQGAALLEEKHQLTLPHDAVVGLGIALCSSFGRRRRSICPAVEGSGHGPVGRAQYKNI</sequence>
<organism evidence="2 3">
    <name type="scientific">Seminavis robusta</name>
    <dbReference type="NCBI Taxonomy" id="568900"/>
    <lineage>
        <taxon>Eukaryota</taxon>
        <taxon>Sar</taxon>
        <taxon>Stramenopiles</taxon>
        <taxon>Ochrophyta</taxon>
        <taxon>Bacillariophyta</taxon>
        <taxon>Bacillariophyceae</taxon>
        <taxon>Bacillariophycidae</taxon>
        <taxon>Naviculales</taxon>
        <taxon>Naviculaceae</taxon>
        <taxon>Seminavis</taxon>
    </lineage>
</organism>
<dbReference type="PANTHER" id="PTHR22642">
    <property type="entry name" value="IMIDAZOLONEPROPIONASE"/>
    <property type="match status" value="1"/>
</dbReference>
<name>A0A9N8EMH3_9STRA</name>
<dbReference type="Gene3D" id="3.20.20.140">
    <property type="entry name" value="Metal-dependent hydrolases"/>
    <property type="match status" value="1"/>
</dbReference>
<evidence type="ECO:0000259" key="1">
    <source>
        <dbReference type="Pfam" id="PF07969"/>
    </source>
</evidence>